<keyword evidence="5" id="KW-0175">Coiled coil</keyword>
<dbReference type="AlphaFoldDB" id="A0A094JYI1"/>
<dbReference type="InterPro" id="IPR004089">
    <property type="entry name" value="MCPsignal_dom"/>
</dbReference>
<evidence type="ECO:0008006" key="12">
    <source>
        <dbReference type="Google" id="ProtNLM"/>
    </source>
</evidence>
<dbReference type="InterPro" id="IPR032255">
    <property type="entry name" value="HBM"/>
</dbReference>
<evidence type="ECO:0000256" key="1">
    <source>
        <dbReference type="ARBA" id="ARBA00004370"/>
    </source>
</evidence>
<feature type="domain" description="HAMP" evidence="8">
    <location>
        <begin position="306"/>
        <end position="358"/>
    </location>
</feature>
<protein>
    <recommendedName>
        <fullName evidence="12">Chemotaxis protein</fullName>
    </recommendedName>
</protein>
<dbReference type="Pfam" id="PF00672">
    <property type="entry name" value="HAMP"/>
    <property type="match status" value="1"/>
</dbReference>
<evidence type="ECO:0000259" key="9">
    <source>
        <dbReference type="PROSITE" id="PS51753"/>
    </source>
</evidence>
<dbReference type="SMART" id="SM00304">
    <property type="entry name" value="HAMP"/>
    <property type="match status" value="1"/>
</dbReference>
<feature type="transmembrane region" description="Helical" evidence="6">
    <location>
        <begin position="284"/>
        <end position="304"/>
    </location>
</feature>
<dbReference type="FunFam" id="1.10.287.950:FF:000001">
    <property type="entry name" value="Methyl-accepting chemotaxis sensory transducer"/>
    <property type="match status" value="1"/>
</dbReference>
<dbReference type="eggNOG" id="COG0840">
    <property type="taxonomic scope" value="Bacteria"/>
</dbReference>
<dbReference type="OrthoDB" id="9795078at2"/>
<name>A0A094JYI1_9GAMM</name>
<keyword evidence="11" id="KW-1185">Reference proteome</keyword>
<dbReference type="SUPFAM" id="SSF58104">
    <property type="entry name" value="Methyl-accepting chemotaxis protein (MCP) signaling domain"/>
    <property type="match status" value="1"/>
</dbReference>
<comment type="subcellular location">
    <subcellularLocation>
        <location evidence="1">Membrane</location>
    </subcellularLocation>
</comment>
<evidence type="ECO:0000259" key="7">
    <source>
        <dbReference type="PROSITE" id="PS50111"/>
    </source>
</evidence>
<evidence type="ECO:0000313" key="10">
    <source>
        <dbReference type="EMBL" id="KFZ37471.1"/>
    </source>
</evidence>
<evidence type="ECO:0000256" key="6">
    <source>
        <dbReference type="SAM" id="Phobius"/>
    </source>
</evidence>
<dbReference type="PROSITE" id="PS51753">
    <property type="entry name" value="HBM"/>
    <property type="match status" value="1"/>
</dbReference>
<dbReference type="PROSITE" id="PS50885">
    <property type="entry name" value="HAMP"/>
    <property type="match status" value="1"/>
</dbReference>
<comment type="similarity">
    <text evidence="3">Belongs to the methyl-accepting chemotaxis (MCP) protein family.</text>
</comment>
<dbReference type="Pfam" id="PF00015">
    <property type="entry name" value="MCPsignal"/>
    <property type="match status" value="1"/>
</dbReference>
<comment type="caution">
    <text evidence="10">The sequence shown here is derived from an EMBL/GenBank/DDBJ whole genome shotgun (WGS) entry which is preliminary data.</text>
</comment>
<evidence type="ECO:0000256" key="5">
    <source>
        <dbReference type="SAM" id="Coils"/>
    </source>
</evidence>
<gene>
    <name evidence="10" type="ORF">HR45_10675</name>
</gene>
<dbReference type="SMART" id="SM01358">
    <property type="entry name" value="HBM"/>
    <property type="match status" value="1"/>
</dbReference>
<feature type="transmembrane region" description="Helical" evidence="6">
    <location>
        <begin position="12"/>
        <end position="33"/>
    </location>
</feature>
<evidence type="ECO:0000259" key="8">
    <source>
        <dbReference type="PROSITE" id="PS50885"/>
    </source>
</evidence>
<feature type="domain" description="Methyl-accepting transducer" evidence="7">
    <location>
        <begin position="363"/>
        <end position="599"/>
    </location>
</feature>
<keyword evidence="6" id="KW-0812">Transmembrane</keyword>
<sequence>MLSFLENISIAAKLIVGFGIVLLLSLVLTLTGWNGLSNVINSSDQVIAIQKLNKVISDTKAARENYLRTASQADQQLLADNITHMLSLLSSQKASDTNEQRQAAYQQLIQYIEQYRSIFESLIPLNQAQSQAKNQALAITGNLSQQLDDASERLETTTAPDWSLIANVNALNSHIQQLRYDLRNWFDSSDDNAQLPTQIAQHLTEFTTHISELNQHASALHLGPINDGINNLKQSLSRYIEANQAAAKITDEYVVVARNIRSGVDKQEHDVIQWQQQLSERARYTLVSVSAVAIALGIFATIIINRLIASPLHQTAVAAARIANGDLTNPLSTSRKDEVGTLQNAIGDMTQALTVLITNVSGGIAELATAATQLSTVTEQNRSGMAQQQVETEQVATAMNEMTATVHDVASNAEQAAEATSSAESVTIQGNRAMDEAIEVVNKLDQELNQTTQAMQTLAKQTDGIGTVMEVIKSVAEQTNLLALNAAIEAARAGEAGRGFAVVADEVRSLAQRTQESTAEIETIIQQLQSGARNSLQMMENSRQMANNNASSSQRVGELFSQISAAVSMVQQMNHQIAAAAEEQSTVAEEINRRVSQVSDITNHTAASSNETAEATERLAALGEQLNGAIKGFKVA</sequence>
<dbReference type="RefSeq" id="WP_037442650.1">
    <property type="nucleotide sequence ID" value="NZ_JPEO01000006.1"/>
</dbReference>
<dbReference type="PANTHER" id="PTHR32089">
    <property type="entry name" value="METHYL-ACCEPTING CHEMOTAXIS PROTEIN MCPB"/>
    <property type="match status" value="1"/>
</dbReference>
<dbReference type="PANTHER" id="PTHR32089:SF120">
    <property type="entry name" value="METHYL-ACCEPTING CHEMOTAXIS PROTEIN TLPQ"/>
    <property type="match status" value="1"/>
</dbReference>
<dbReference type="Proteomes" id="UP000029264">
    <property type="component" value="Unassembled WGS sequence"/>
</dbReference>
<dbReference type="STRING" id="1515746.HR45_10675"/>
<dbReference type="InterPro" id="IPR003660">
    <property type="entry name" value="HAMP_dom"/>
</dbReference>
<accession>A0A094JYI1</accession>
<organism evidence="10 11">
    <name type="scientific">Shewanella mangrovi</name>
    <dbReference type="NCBI Taxonomy" id="1515746"/>
    <lineage>
        <taxon>Bacteria</taxon>
        <taxon>Pseudomonadati</taxon>
        <taxon>Pseudomonadota</taxon>
        <taxon>Gammaproteobacteria</taxon>
        <taxon>Alteromonadales</taxon>
        <taxon>Shewanellaceae</taxon>
        <taxon>Shewanella</taxon>
    </lineage>
</organism>
<keyword evidence="6" id="KW-1133">Transmembrane helix</keyword>
<feature type="domain" description="HBM" evidence="9">
    <location>
        <begin position="41"/>
        <end position="279"/>
    </location>
</feature>
<keyword evidence="2 4" id="KW-0807">Transducer</keyword>
<evidence type="ECO:0000256" key="2">
    <source>
        <dbReference type="ARBA" id="ARBA00023224"/>
    </source>
</evidence>
<dbReference type="GO" id="GO:0007165">
    <property type="term" value="P:signal transduction"/>
    <property type="evidence" value="ECO:0007669"/>
    <property type="project" value="UniProtKB-KW"/>
</dbReference>
<dbReference type="EMBL" id="JPEO01000006">
    <property type="protein sequence ID" value="KFZ37471.1"/>
    <property type="molecule type" value="Genomic_DNA"/>
</dbReference>
<dbReference type="CDD" id="cd06225">
    <property type="entry name" value="HAMP"/>
    <property type="match status" value="1"/>
</dbReference>
<keyword evidence="6" id="KW-0472">Membrane</keyword>
<evidence type="ECO:0000256" key="4">
    <source>
        <dbReference type="PROSITE-ProRule" id="PRU00284"/>
    </source>
</evidence>
<dbReference type="Pfam" id="PF16591">
    <property type="entry name" value="HBM"/>
    <property type="match status" value="1"/>
</dbReference>
<feature type="coiled-coil region" evidence="5">
    <location>
        <begin position="434"/>
        <end position="461"/>
    </location>
</feature>
<reference evidence="10 11" key="1">
    <citation type="submission" date="2014-06" db="EMBL/GenBank/DDBJ databases">
        <title>Shewanella sp. YQH10.</title>
        <authorList>
            <person name="Liu Y."/>
            <person name="Zeng R."/>
        </authorList>
    </citation>
    <scope>NUCLEOTIDE SEQUENCE [LARGE SCALE GENOMIC DNA]</scope>
    <source>
        <strain evidence="10 11">YQH10</strain>
    </source>
</reference>
<dbReference type="CDD" id="cd11386">
    <property type="entry name" value="MCP_signal"/>
    <property type="match status" value="1"/>
</dbReference>
<evidence type="ECO:0000256" key="3">
    <source>
        <dbReference type="ARBA" id="ARBA00029447"/>
    </source>
</evidence>
<dbReference type="GO" id="GO:0006935">
    <property type="term" value="P:chemotaxis"/>
    <property type="evidence" value="ECO:0007669"/>
    <property type="project" value="UniProtKB-ARBA"/>
</dbReference>
<dbReference type="Gene3D" id="1.10.287.950">
    <property type="entry name" value="Methyl-accepting chemotaxis protein"/>
    <property type="match status" value="1"/>
</dbReference>
<dbReference type="PROSITE" id="PS50111">
    <property type="entry name" value="CHEMOTAXIS_TRANSDUC_2"/>
    <property type="match status" value="1"/>
</dbReference>
<evidence type="ECO:0000313" key="11">
    <source>
        <dbReference type="Proteomes" id="UP000029264"/>
    </source>
</evidence>
<proteinExistence type="inferred from homology"/>
<dbReference type="GO" id="GO:0016020">
    <property type="term" value="C:membrane"/>
    <property type="evidence" value="ECO:0007669"/>
    <property type="project" value="UniProtKB-SubCell"/>
</dbReference>
<dbReference type="SMART" id="SM00283">
    <property type="entry name" value="MA"/>
    <property type="match status" value="1"/>
</dbReference>